<evidence type="ECO:0000256" key="9">
    <source>
        <dbReference type="ARBA" id="ARBA00022771"/>
    </source>
</evidence>
<feature type="domain" description="RING-type" evidence="18">
    <location>
        <begin position="653"/>
        <end position="726"/>
    </location>
</feature>
<organism evidence="19 20">
    <name type="scientific">Mycena chlorophos</name>
    <name type="common">Agaric fungus</name>
    <name type="synonym">Agaricus chlorophos</name>
    <dbReference type="NCBI Taxonomy" id="658473"/>
    <lineage>
        <taxon>Eukaryota</taxon>
        <taxon>Fungi</taxon>
        <taxon>Dikarya</taxon>
        <taxon>Basidiomycota</taxon>
        <taxon>Agaricomycotina</taxon>
        <taxon>Agaricomycetes</taxon>
        <taxon>Agaricomycetidae</taxon>
        <taxon>Agaricales</taxon>
        <taxon>Marasmiineae</taxon>
        <taxon>Mycenaceae</taxon>
        <taxon>Mycena</taxon>
    </lineage>
</organism>
<feature type="region of interest" description="Disordered" evidence="15">
    <location>
        <begin position="443"/>
        <end position="484"/>
    </location>
</feature>
<sequence>MDQPRDEEDGPPIPARNPIPHFLFISFLLFLLTNHNGDEFLARHQYMDSLRTISYQLSNFTAWLNGTIETNFTLPDHDPTVGPILRHFGMQGGPLGSSSAYYANSTGTYHGDTSFYNLTSLDASSGWAHLAEQYTEDLNTTLALEKLGTWNWTASDKIALSLGERPPPPSNVSEKVTLVHGKLELTDARTSEDLRLEFEGIHFVVNGSMFAMARPSGQNIDLRYLPSIVPQAYRNETAKIVEPELASRIEKLKQLIDAGVIAQDLGSGEMARTSCSFLLYIAQDPVPVSAHLLSQLEDEIRHPTGIWTVRAPPMSLDGLLMSKECGILYEFRRTEGLGLQTLFRKLTTYAGVAGVIYLIMLVLLSRQMKESRTPAGISRLSFWTFLVQSTVDSLSFAGHTVFALVADGKPSLSLIAPAFLVCVLFANEAQFAALIYQFQAPESTRATPPAPPSPTADSPTTDTDSPAANTTPTGTNAAPLPAPAVQPRDQPSFTAFFIHHLRSDPQLRLWLMLFISLSLIVHTILSATLSIIFVAASYSMFWLPQIVRSVQRGRGSGLSSEYLLGTTICRLSLALYFLLCPKNVLDIDPRPWSRYLALFVCLQAIVVILQDTRLGPTFFLPRRYAVVKAYDYHPIMPLPDDDPESANQSLGDCAICMDAIYIDPSRRRKRSLDDKSAGRSAAALLNGVQIGANARQNYSVAPCHHIFHTECLERWLAIKNICPSCRRALPAL</sequence>
<feature type="transmembrane region" description="Helical" evidence="16">
    <location>
        <begin position="385"/>
        <end position="406"/>
    </location>
</feature>
<evidence type="ECO:0000256" key="13">
    <source>
        <dbReference type="ARBA" id="ARBA00023136"/>
    </source>
</evidence>
<evidence type="ECO:0000256" key="14">
    <source>
        <dbReference type="PROSITE-ProRule" id="PRU00175"/>
    </source>
</evidence>
<evidence type="ECO:0000256" key="16">
    <source>
        <dbReference type="SAM" id="Phobius"/>
    </source>
</evidence>
<evidence type="ECO:0000256" key="4">
    <source>
        <dbReference type="ARBA" id="ARBA00012483"/>
    </source>
</evidence>
<feature type="chain" id="PRO_5046967789" description="RING-type E3 ubiquitin transferase" evidence="17">
    <location>
        <begin position="38"/>
        <end position="732"/>
    </location>
</feature>
<dbReference type="InterPro" id="IPR001841">
    <property type="entry name" value="Znf_RING"/>
</dbReference>
<dbReference type="Pfam" id="PF11145">
    <property type="entry name" value="DUF2921"/>
    <property type="match status" value="1"/>
</dbReference>
<evidence type="ECO:0000256" key="2">
    <source>
        <dbReference type="ARBA" id="ARBA00004127"/>
    </source>
</evidence>
<dbReference type="PANTHER" id="PTHR22763">
    <property type="entry name" value="RING ZINC FINGER PROTEIN"/>
    <property type="match status" value="1"/>
</dbReference>
<evidence type="ECO:0000256" key="7">
    <source>
        <dbReference type="ARBA" id="ARBA00022723"/>
    </source>
</evidence>
<keyword evidence="9 14" id="KW-0863">Zinc-finger</keyword>
<comment type="subcellular location">
    <subcellularLocation>
        <location evidence="2">Endomembrane system</location>
        <topology evidence="2">Multi-pass membrane protein</topology>
    </subcellularLocation>
</comment>
<dbReference type="PANTHER" id="PTHR22763:SF162">
    <property type="entry name" value="TRANSMEMBRANE E3 UBIQUITIN-PROTEIN LIGASE 1"/>
    <property type="match status" value="1"/>
</dbReference>
<reference evidence="19" key="1">
    <citation type="submission" date="2014-09" db="EMBL/GenBank/DDBJ databases">
        <title>Genome sequence of the luminous mushroom Mycena chlorophos for searching fungal bioluminescence genes.</title>
        <authorList>
            <person name="Tanaka Y."/>
            <person name="Kasuga D."/>
            <person name="Oba Y."/>
            <person name="Hase S."/>
            <person name="Sato K."/>
            <person name="Oba Y."/>
            <person name="Sakakibara Y."/>
        </authorList>
    </citation>
    <scope>NUCLEOTIDE SEQUENCE</scope>
</reference>
<protein>
    <recommendedName>
        <fullName evidence="4">RING-type E3 ubiquitin transferase</fullName>
        <ecNumber evidence="4">2.3.2.27</ecNumber>
    </recommendedName>
</protein>
<feature type="transmembrane region" description="Helical" evidence="16">
    <location>
        <begin position="592"/>
        <end position="609"/>
    </location>
</feature>
<feature type="signal peptide" evidence="17">
    <location>
        <begin position="1"/>
        <end position="37"/>
    </location>
</feature>
<evidence type="ECO:0000256" key="12">
    <source>
        <dbReference type="ARBA" id="ARBA00022989"/>
    </source>
</evidence>
<evidence type="ECO:0000256" key="1">
    <source>
        <dbReference type="ARBA" id="ARBA00000900"/>
    </source>
</evidence>
<keyword evidence="11" id="KW-0862">Zinc</keyword>
<feature type="transmembrane region" description="Helical" evidence="16">
    <location>
        <begin position="412"/>
        <end position="436"/>
    </location>
</feature>
<evidence type="ECO:0000256" key="11">
    <source>
        <dbReference type="ARBA" id="ARBA00022833"/>
    </source>
</evidence>
<dbReference type="Gene3D" id="3.30.40.10">
    <property type="entry name" value="Zinc/RING finger domain, C3HC4 (zinc finger)"/>
    <property type="match status" value="1"/>
</dbReference>
<dbReference type="SMART" id="SM00184">
    <property type="entry name" value="RING"/>
    <property type="match status" value="1"/>
</dbReference>
<dbReference type="EMBL" id="DF849104">
    <property type="protein sequence ID" value="GAT55742.1"/>
    <property type="molecule type" value="Genomic_DNA"/>
</dbReference>
<keyword evidence="6 16" id="KW-0812">Transmembrane</keyword>
<dbReference type="SUPFAM" id="SSF57850">
    <property type="entry name" value="RING/U-box"/>
    <property type="match status" value="1"/>
</dbReference>
<proteinExistence type="predicted"/>
<dbReference type="EC" id="2.3.2.27" evidence="4"/>
<evidence type="ECO:0000313" key="19">
    <source>
        <dbReference type="EMBL" id="GAT55742.1"/>
    </source>
</evidence>
<feature type="transmembrane region" description="Helical" evidence="16">
    <location>
        <begin position="346"/>
        <end position="364"/>
    </location>
</feature>
<name>A0ABQ0LXE9_MYCCL</name>
<evidence type="ECO:0000256" key="6">
    <source>
        <dbReference type="ARBA" id="ARBA00022692"/>
    </source>
</evidence>
<dbReference type="InterPro" id="IPR021319">
    <property type="entry name" value="DUF2921"/>
</dbReference>
<keyword evidence="10" id="KW-0833">Ubl conjugation pathway</keyword>
<keyword evidence="5" id="KW-0808">Transferase</keyword>
<keyword evidence="7" id="KW-0479">Metal-binding</keyword>
<keyword evidence="8 17" id="KW-0732">Signal</keyword>
<feature type="transmembrane region" description="Helical" evidence="16">
    <location>
        <begin position="562"/>
        <end position="580"/>
    </location>
</feature>
<dbReference type="Pfam" id="PF13639">
    <property type="entry name" value="zf-RING_2"/>
    <property type="match status" value="1"/>
</dbReference>
<keyword evidence="20" id="KW-1185">Reference proteome</keyword>
<feature type="transmembrane region" description="Helical" evidence="16">
    <location>
        <begin position="509"/>
        <end position="542"/>
    </location>
</feature>
<dbReference type="PROSITE" id="PS50089">
    <property type="entry name" value="ZF_RING_2"/>
    <property type="match status" value="1"/>
</dbReference>
<comment type="pathway">
    <text evidence="3">Protein modification; protein ubiquitination.</text>
</comment>
<gene>
    <name evidence="19" type="ORF">MCHLO_12472</name>
</gene>
<feature type="compositionally biased region" description="Low complexity" evidence="15">
    <location>
        <begin position="455"/>
        <end position="479"/>
    </location>
</feature>
<evidence type="ECO:0000256" key="10">
    <source>
        <dbReference type="ARBA" id="ARBA00022786"/>
    </source>
</evidence>
<evidence type="ECO:0000256" key="15">
    <source>
        <dbReference type="SAM" id="MobiDB-lite"/>
    </source>
</evidence>
<keyword evidence="13 16" id="KW-0472">Membrane</keyword>
<dbReference type="Proteomes" id="UP000815677">
    <property type="component" value="Unassembled WGS sequence"/>
</dbReference>
<evidence type="ECO:0000313" key="20">
    <source>
        <dbReference type="Proteomes" id="UP000815677"/>
    </source>
</evidence>
<evidence type="ECO:0000256" key="3">
    <source>
        <dbReference type="ARBA" id="ARBA00004906"/>
    </source>
</evidence>
<accession>A0ABQ0LXE9</accession>
<evidence type="ECO:0000256" key="8">
    <source>
        <dbReference type="ARBA" id="ARBA00022729"/>
    </source>
</evidence>
<dbReference type="InterPro" id="IPR050731">
    <property type="entry name" value="HRD1_E3_ubiq-ligases"/>
</dbReference>
<comment type="catalytic activity">
    <reaction evidence="1">
        <text>S-ubiquitinyl-[E2 ubiquitin-conjugating enzyme]-L-cysteine + [acceptor protein]-L-lysine = [E2 ubiquitin-conjugating enzyme]-L-cysteine + N(6)-ubiquitinyl-[acceptor protein]-L-lysine.</text>
        <dbReference type="EC" id="2.3.2.27"/>
    </reaction>
</comment>
<keyword evidence="12 16" id="KW-1133">Transmembrane helix</keyword>
<evidence type="ECO:0000256" key="17">
    <source>
        <dbReference type="SAM" id="SignalP"/>
    </source>
</evidence>
<evidence type="ECO:0000256" key="5">
    <source>
        <dbReference type="ARBA" id="ARBA00022679"/>
    </source>
</evidence>
<dbReference type="InterPro" id="IPR013083">
    <property type="entry name" value="Znf_RING/FYVE/PHD"/>
</dbReference>
<evidence type="ECO:0000259" key="18">
    <source>
        <dbReference type="PROSITE" id="PS50089"/>
    </source>
</evidence>